<dbReference type="GO" id="GO:0005524">
    <property type="term" value="F:ATP binding"/>
    <property type="evidence" value="ECO:0007669"/>
    <property type="project" value="UniProtKB-UniRule"/>
</dbReference>
<dbReference type="GO" id="GO:0006508">
    <property type="term" value="P:proteolysis"/>
    <property type="evidence" value="ECO:0007669"/>
    <property type="project" value="UniProtKB-KW"/>
</dbReference>
<comment type="subunit">
    <text evidence="14">Homohexamer.</text>
</comment>
<dbReference type="Proteomes" id="UP000176787">
    <property type="component" value="Unassembled WGS sequence"/>
</dbReference>
<keyword evidence="5 14" id="KW-0479">Metal-binding</keyword>
<evidence type="ECO:0000256" key="8">
    <source>
        <dbReference type="ARBA" id="ARBA00022833"/>
    </source>
</evidence>
<evidence type="ECO:0000256" key="4">
    <source>
        <dbReference type="ARBA" id="ARBA00022692"/>
    </source>
</evidence>
<dbReference type="GO" id="GO:0008270">
    <property type="term" value="F:zinc ion binding"/>
    <property type="evidence" value="ECO:0007669"/>
    <property type="project" value="UniProtKB-UniRule"/>
</dbReference>
<keyword evidence="11 14" id="KW-0482">Metalloprotease</keyword>
<evidence type="ECO:0000256" key="6">
    <source>
        <dbReference type="ARBA" id="ARBA00022741"/>
    </source>
</evidence>
<feature type="domain" description="AAA+ ATPase" evidence="16">
    <location>
        <begin position="196"/>
        <end position="335"/>
    </location>
</feature>
<evidence type="ECO:0000256" key="2">
    <source>
        <dbReference type="ARBA" id="ARBA00010044"/>
    </source>
</evidence>
<dbReference type="Pfam" id="PF01434">
    <property type="entry name" value="Peptidase_M41"/>
    <property type="match status" value="1"/>
</dbReference>
<dbReference type="InterPro" id="IPR003593">
    <property type="entry name" value="AAA+_ATPase"/>
</dbReference>
<dbReference type="Pfam" id="PF00004">
    <property type="entry name" value="AAA"/>
    <property type="match status" value="1"/>
</dbReference>
<dbReference type="SUPFAM" id="SSF140990">
    <property type="entry name" value="FtsH protease domain-like"/>
    <property type="match status" value="1"/>
</dbReference>
<feature type="transmembrane region" description="Helical" evidence="14">
    <location>
        <begin position="7"/>
        <end position="25"/>
    </location>
</feature>
<feature type="binding site" evidence="14">
    <location>
        <position position="502"/>
    </location>
    <ligand>
        <name>Zn(2+)</name>
        <dbReference type="ChEBI" id="CHEBI:29105"/>
        <note>catalytic</note>
    </ligand>
</feature>
<dbReference type="InterPro" id="IPR003960">
    <property type="entry name" value="ATPase_AAA_CS"/>
</dbReference>
<comment type="similarity">
    <text evidence="15">Belongs to the AAA ATPase family.</text>
</comment>
<dbReference type="InterPro" id="IPR041569">
    <property type="entry name" value="AAA_lid_3"/>
</dbReference>
<evidence type="ECO:0000313" key="18">
    <source>
        <dbReference type="Proteomes" id="UP000176787"/>
    </source>
</evidence>
<dbReference type="GO" id="GO:0004222">
    <property type="term" value="F:metalloendopeptidase activity"/>
    <property type="evidence" value="ECO:0007669"/>
    <property type="project" value="InterPro"/>
</dbReference>
<keyword evidence="17" id="KW-0131">Cell cycle</keyword>
<keyword evidence="4 14" id="KW-0812">Transmembrane</keyword>
<keyword evidence="6 14" id="KW-0547">Nucleotide-binding</keyword>
<dbReference type="Gene3D" id="3.40.50.300">
    <property type="entry name" value="P-loop containing nucleotide triphosphate hydrolases"/>
    <property type="match status" value="1"/>
</dbReference>
<dbReference type="PANTHER" id="PTHR23076:SF97">
    <property type="entry name" value="ATP-DEPENDENT ZINC METALLOPROTEASE YME1L1"/>
    <property type="match status" value="1"/>
</dbReference>
<dbReference type="GO" id="GO:0030163">
    <property type="term" value="P:protein catabolic process"/>
    <property type="evidence" value="ECO:0007669"/>
    <property type="project" value="UniProtKB-UniRule"/>
</dbReference>
<evidence type="ECO:0000256" key="7">
    <source>
        <dbReference type="ARBA" id="ARBA00022801"/>
    </source>
</evidence>
<feature type="transmembrane region" description="Helical" evidence="14">
    <location>
        <begin position="106"/>
        <end position="129"/>
    </location>
</feature>
<dbReference type="GO" id="GO:0005886">
    <property type="term" value="C:plasma membrane"/>
    <property type="evidence" value="ECO:0007669"/>
    <property type="project" value="UniProtKB-SubCell"/>
</dbReference>
<dbReference type="Pfam" id="PF17862">
    <property type="entry name" value="AAA_lid_3"/>
    <property type="match status" value="1"/>
</dbReference>
<dbReference type="InterPro" id="IPR027417">
    <property type="entry name" value="P-loop_NTPase"/>
</dbReference>
<evidence type="ECO:0000256" key="12">
    <source>
        <dbReference type="ARBA" id="ARBA00023136"/>
    </source>
</evidence>
<dbReference type="CDD" id="cd19501">
    <property type="entry name" value="RecA-like_FtsH"/>
    <property type="match status" value="1"/>
</dbReference>
<evidence type="ECO:0000259" key="16">
    <source>
        <dbReference type="SMART" id="SM00382"/>
    </source>
</evidence>
<dbReference type="SUPFAM" id="SSF52540">
    <property type="entry name" value="P-loop containing nucleoside triphosphate hydrolases"/>
    <property type="match status" value="1"/>
</dbReference>
<keyword evidence="17" id="KW-0132">Cell division</keyword>
<dbReference type="FunFam" id="1.10.8.60:FF:000001">
    <property type="entry name" value="ATP-dependent zinc metalloprotease FtsH"/>
    <property type="match status" value="1"/>
</dbReference>
<gene>
    <name evidence="14" type="primary">ftsH</name>
    <name evidence="17" type="ORF">A3H02_02460</name>
</gene>
<evidence type="ECO:0000256" key="10">
    <source>
        <dbReference type="ARBA" id="ARBA00022989"/>
    </source>
</evidence>
<comment type="similarity">
    <text evidence="2 14">In the C-terminal section; belongs to the peptidase M41 family.</text>
</comment>
<dbReference type="SMART" id="SM00382">
    <property type="entry name" value="AAA"/>
    <property type="match status" value="1"/>
</dbReference>
<dbReference type="EMBL" id="MHMS01000025">
    <property type="protein sequence ID" value="OGZ31546.1"/>
    <property type="molecule type" value="Genomic_DNA"/>
</dbReference>
<comment type="similarity">
    <text evidence="13 14">In the central section; belongs to the AAA ATPase family.</text>
</comment>
<reference evidence="17 18" key="1">
    <citation type="journal article" date="2016" name="Nat. Commun.">
        <title>Thousands of microbial genomes shed light on interconnected biogeochemical processes in an aquifer system.</title>
        <authorList>
            <person name="Anantharaman K."/>
            <person name="Brown C.T."/>
            <person name="Hug L.A."/>
            <person name="Sharon I."/>
            <person name="Castelle C.J."/>
            <person name="Probst A.J."/>
            <person name="Thomas B.C."/>
            <person name="Singh A."/>
            <person name="Wilkins M.J."/>
            <person name="Karaoz U."/>
            <person name="Brodie E.L."/>
            <person name="Williams K.H."/>
            <person name="Hubbard S.S."/>
            <person name="Banfield J.F."/>
        </authorList>
    </citation>
    <scope>NUCLEOTIDE SEQUENCE [LARGE SCALE GENOMIC DNA]</scope>
</reference>
<name>A0A1G2F0A3_9BACT</name>
<feature type="binding site" evidence="14">
    <location>
        <position position="426"/>
    </location>
    <ligand>
        <name>Zn(2+)</name>
        <dbReference type="ChEBI" id="CHEBI:29105"/>
        <note>catalytic</note>
    </ligand>
</feature>
<dbReference type="Gene3D" id="1.20.58.760">
    <property type="entry name" value="Peptidase M41"/>
    <property type="match status" value="1"/>
</dbReference>
<keyword evidence="12 14" id="KW-0472">Membrane</keyword>
<keyword evidence="9 14" id="KW-0067">ATP-binding</keyword>
<dbReference type="FunFam" id="3.40.50.300:FF:000001">
    <property type="entry name" value="ATP-dependent zinc metalloprotease FtsH"/>
    <property type="match status" value="1"/>
</dbReference>
<dbReference type="GO" id="GO:0051301">
    <property type="term" value="P:cell division"/>
    <property type="evidence" value="ECO:0007669"/>
    <property type="project" value="UniProtKB-KW"/>
</dbReference>
<evidence type="ECO:0000256" key="14">
    <source>
        <dbReference type="HAMAP-Rule" id="MF_01458"/>
    </source>
</evidence>
<dbReference type="GO" id="GO:0004176">
    <property type="term" value="F:ATP-dependent peptidase activity"/>
    <property type="evidence" value="ECO:0007669"/>
    <property type="project" value="InterPro"/>
</dbReference>
<dbReference type="PANTHER" id="PTHR23076">
    <property type="entry name" value="METALLOPROTEASE M41 FTSH"/>
    <property type="match status" value="1"/>
</dbReference>
<protein>
    <recommendedName>
        <fullName evidence="14">ATP-dependent zinc metalloprotease FtsH</fullName>
        <ecNumber evidence="14">3.4.24.-</ecNumber>
    </recommendedName>
</protein>
<dbReference type="PROSITE" id="PS00674">
    <property type="entry name" value="AAA"/>
    <property type="match status" value="1"/>
</dbReference>
<comment type="function">
    <text evidence="14">Acts as a processive, ATP-dependent zinc metallopeptidase for both cytoplasmic and membrane proteins. Plays a role in the quality control of integral membrane proteins.</text>
</comment>
<dbReference type="InterPro" id="IPR003959">
    <property type="entry name" value="ATPase_AAA_core"/>
</dbReference>
<dbReference type="InterPro" id="IPR000642">
    <property type="entry name" value="Peptidase_M41"/>
</dbReference>
<dbReference type="STRING" id="1801726.A3H02_02460"/>
<comment type="subcellular location">
    <subcellularLocation>
        <location evidence="14">Cell membrane</location>
        <topology evidence="14">Multi-pass membrane protein</topology>
        <orientation evidence="14">Cytoplasmic side</orientation>
    </subcellularLocation>
    <subcellularLocation>
        <location evidence="1">Membrane</location>
    </subcellularLocation>
</comment>
<dbReference type="FunFam" id="1.20.58.760:FF:000001">
    <property type="entry name" value="ATP-dependent zinc metalloprotease FtsH"/>
    <property type="match status" value="1"/>
</dbReference>
<comment type="caution">
    <text evidence="17">The sequence shown here is derived from an EMBL/GenBank/DDBJ whole genome shotgun (WGS) entry which is preliminary data.</text>
</comment>
<evidence type="ECO:0000256" key="13">
    <source>
        <dbReference type="ARBA" id="ARBA00061570"/>
    </source>
</evidence>
<evidence type="ECO:0000256" key="11">
    <source>
        <dbReference type="ARBA" id="ARBA00023049"/>
    </source>
</evidence>
<dbReference type="AlphaFoldDB" id="A0A1G2F0A3"/>
<proteinExistence type="inferred from homology"/>
<feature type="binding site" evidence="14">
    <location>
        <begin position="204"/>
        <end position="211"/>
    </location>
    <ligand>
        <name>ATP</name>
        <dbReference type="ChEBI" id="CHEBI:30616"/>
    </ligand>
</feature>
<dbReference type="EC" id="3.4.24.-" evidence="14"/>
<evidence type="ECO:0000256" key="3">
    <source>
        <dbReference type="ARBA" id="ARBA00022670"/>
    </source>
</evidence>
<dbReference type="GO" id="GO:0016887">
    <property type="term" value="F:ATP hydrolysis activity"/>
    <property type="evidence" value="ECO:0007669"/>
    <property type="project" value="UniProtKB-UniRule"/>
</dbReference>
<dbReference type="InterPro" id="IPR005936">
    <property type="entry name" value="FtsH"/>
</dbReference>
<dbReference type="NCBIfam" id="TIGR01241">
    <property type="entry name" value="FtsH_fam"/>
    <property type="match status" value="1"/>
</dbReference>
<evidence type="ECO:0000256" key="5">
    <source>
        <dbReference type="ARBA" id="ARBA00022723"/>
    </source>
</evidence>
<evidence type="ECO:0000256" key="1">
    <source>
        <dbReference type="ARBA" id="ARBA00004370"/>
    </source>
</evidence>
<comment type="cofactor">
    <cofactor evidence="14">
        <name>Zn(2+)</name>
        <dbReference type="ChEBI" id="CHEBI:29105"/>
    </cofactor>
    <text evidence="14">Binds 1 zinc ion per subunit.</text>
</comment>
<feature type="binding site" evidence="14">
    <location>
        <position position="430"/>
    </location>
    <ligand>
        <name>Zn(2+)</name>
        <dbReference type="ChEBI" id="CHEBI:29105"/>
        <note>catalytic</note>
    </ligand>
</feature>
<dbReference type="InterPro" id="IPR037219">
    <property type="entry name" value="Peptidase_M41-like"/>
</dbReference>
<dbReference type="Gene3D" id="1.10.8.60">
    <property type="match status" value="1"/>
</dbReference>
<keyword evidence="8 14" id="KW-0862">Zinc</keyword>
<keyword evidence="3 14" id="KW-0645">Protease</keyword>
<keyword evidence="7 14" id="KW-0378">Hydrolase</keyword>
<evidence type="ECO:0000313" key="17">
    <source>
        <dbReference type="EMBL" id="OGZ31546.1"/>
    </source>
</evidence>
<evidence type="ECO:0000256" key="15">
    <source>
        <dbReference type="RuleBase" id="RU003651"/>
    </source>
</evidence>
<accession>A0A1G2F0A3</accession>
<evidence type="ECO:0000256" key="9">
    <source>
        <dbReference type="ARBA" id="ARBA00022840"/>
    </source>
</evidence>
<sequence length="618" mass="68862">MKLLSKNIVIGILIFFLLASLYSILSGQLIKLEEISLSALVEEIKKGEVEKISVKGERLEILLVSKKEQLAKKETESSLIETLRNYGLNPNEFQKINVEIKQPSGVLFWLGAILPFLLPFIFIIFFFWLMAKQVSRANIQAFTFGQTKARVVLPSDKKNRVTFNDVAGVKEAKEELKEVVDFLRNPQKFLAIGAQIPKGVLLLGAPGTGKTLLARAVAGEANVPFFYMSASEFVEMFVGIGASRVRDTFSLAKKSAPAIIFIDEIDAIGRQRGAGLGGGHDEREQTLNQILVELDGFEPNERIIVLAATNRPDILDTALLRPGRFDRRVILDPPDLNDREAILKIHARGKIIEKDVDLRRIAERTPGFSGADLKNIMNESAILAARHEHKAIRQIDLYEAIEKVLLGPERKSFMLNKNEKKIAAYHEAGHALVAAGSPNADPVHKISIIARGRAAGYTLKLPLEEKRLLSKKYFLDELAVALGGYASEKLIFGELTTGAADDLKKVTELARNLVTKFGMSEKIGPMTLGNHEELIFLGREIAHEKNYSEEVAKLIDREISRFIKEALKQAESILKKYKKTLDAIAGKLMEKETIEREEFEKLIVGFGFKPKTVQSAQL</sequence>
<dbReference type="HAMAP" id="MF_01458">
    <property type="entry name" value="FtsH"/>
    <property type="match status" value="1"/>
</dbReference>
<keyword evidence="14" id="KW-1003">Cell membrane</keyword>
<organism evidence="17 18">
    <name type="scientific">Candidatus Niyogibacteria bacterium RIFCSPLOWO2_12_FULL_41_13</name>
    <dbReference type="NCBI Taxonomy" id="1801726"/>
    <lineage>
        <taxon>Bacteria</taxon>
        <taxon>Candidatus Niyogiibacteriota</taxon>
    </lineage>
</organism>
<feature type="active site" evidence="14">
    <location>
        <position position="427"/>
    </location>
</feature>
<keyword evidence="10 14" id="KW-1133">Transmembrane helix</keyword>